<proteinExistence type="predicted"/>
<comment type="caution">
    <text evidence="2">The sequence shown here is derived from an EMBL/GenBank/DDBJ whole genome shotgun (WGS) entry which is preliminary data.</text>
</comment>
<protein>
    <submittedName>
        <fullName evidence="2">Uncharacterized protein</fullName>
    </submittedName>
</protein>
<keyword evidence="1" id="KW-0472">Membrane</keyword>
<gene>
    <name evidence="2" type="ORF">P8C59_000532</name>
</gene>
<keyword evidence="3" id="KW-1185">Reference proteome</keyword>
<keyword evidence="1" id="KW-1133">Transmembrane helix</keyword>
<feature type="transmembrane region" description="Helical" evidence="1">
    <location>
        <begin position="12"/>
        <end position="36"/>
    </location>
</feature>
<dbReference type="AlphaFoldDB" id="A0AAD9HWA7"/>
<evidence type="ECO:0000313" key="2">
    <source>
        <dbReference type="EMBL" id="KAK2066743.1"/>
    </source>
</evidence>
<evidence type="ECO:0000313" key="3">
    <source>
        <dbReference type="Proteomes" id="UP001217918"/>
    </source>
</evidence>
<accession>A0AAD9HWA7</accession>
<reference evidence="2" key="1">
    <citation type="journal article" date="2023" name="Mol. Plant Microbe Interact.">
        <title>Elucidating the Obligate Nature and Biological Capacity of an Invasive Fungal Corn Pathogen.</title>
        <authorList>
            <person name="MacCready J.S."/>
            <person name="Roggenkamp E.M."/>
            <person name="Gdanetz K."/>
            <person name="Chilvers M.I."/>
        </authorList>
    </citation>
    <scope>NUCLEOTIDE SEQUENCE</scope>
    <source>
        <strain evidence="2">PM02</strain>
    </source>
</reference>
<evidence type="ECO:0000256" key="1">
    <source>
        <dbReference type="SAM" id="Phobius"/>
    </source>
</evidence>
<dbReference type="EMBL" id="JAQQPM010000001">
    <property type="protein sequence ID" value="KAK2066743.1"/>
    <property type="molecule type" value="Genomic_DNA"/>
</dbReference>
<name>A0AAD9HWA7_9PEZI</name>
<sequence>MLVRSISYKRIKGVAVLIISIYIGVAAYAPIGYIIVSNLLITTSTADTTTIVTATTTAIIVATATATSADLEQGNPMPYSSSSKYILAISLLNNTGMFWVGEATTESFLYRNVCLCYINHDDDNGVHAHDWEAGWAANYIAHRNSFVPNGENCCGDAAMWCAGHAIHGKHKIYFRVIRDGLSCGQ</sequence>
<organism evidence="2 3">
    <name type="scientific">Phyllachora maydis</name>
    <dbReference type="NCBI Taxonomy" id="1825666"/>
    <lineage>
        <taxon>Eukaryota</taxon>
        <taxon>Fungi</taxon>
        <taxon>Dikarya</taxon>
        <taxon>Ascomycota</taxon>
        <taxon>Pezizomycotina</taxon>
        <taxon>Sordariomycetes</taxon>
        <taxon>Sordariomycetidae</taxon>
        <taxon>Phyllachorales</taxon>
        <taxon>Phyllachoraceae</taxon>
        <taxon>Phyllachora</taxon>
    </lineage>
</organism>
<dbReference type="Proteomes" id="UP001217918">
    <property type="component" value="Unassembled WGS sequence"/>
</dbReference>
<keyword evidence="1" id="KW-0812">Transmembrane</keyword>